<proteinExistence type="predicted"/>
<name>A0ABW5ZSV1_9FLAO</name>
<organism evidence="2 3">
    <name type="scientific">Psychroserpens luteus</name>
    <dbReference type="NCBI Taxonomy" id="1434066"/>
    <lineage>
        <taxon>Bacteria</taxon>
        <taxon>Pseudomonadati</taxon>
        <taxon>Bacteroidota</taxon>
        <taxon>Flavobacteriia</taxon>
        <taxon>Flavobacteriales</taxon>
        <taxon>Flavobacteriaceae</taxon>
        <taxon>Psychroserpens</taxon>
    </lineage>
</organism>
<sequence length="127" mass="14926">MRKRIIVFIVILIVAIISYMYIYQDHRNIKNEVAQYKLTSNEIALQFSENYKNIETKYLNTTIEVNGKVSENDSNSITLDDKVFCQFNKTIKRTVVYDSKIKIKGRVIGYDDLLQQVKLDQCSINEY</sequence>
<evidence type="ECO:0000313" key="2">
    <source>
        <dbReference type="EMBL" id="MFD2916110.1"/>
    </source>
</evidence>
<reference evidence="3" key="1">
    <citation type="journal article" date="2019" name="Int. J. Syst. Evol. Microbiol.">
        <title>The Global Catalogue of Microorganisms (GCM) 10K type strain sequencing project: providing services to taxonomists for standard genome sequencing and annotation.</title>
        <authorList>
            <consortium name="The Broad Institute Genomics Platform"/>
            <consortium name="The Broad Institute Genome Sequencing Center for Infectious Disease"/>
            <person name="Wu L."/>
            <person name="Ma J."/>
        </authorList>
    </citation>
    <scope>NUCLEOTIDE SEQUENCE [LARGE SCALE GENOMIC DNA]</scope>
    <source>
        <strain evidence="3">KCTC 32514</strain>
    </source>
</reference>
<evidence type="ECO:0000313" key="3">
    <source>
        <dbReference type="Proteomes" id="UP001597548"/>
    </source>
</evidence>
<comment type="caution">
    <text evidence="2">The sequence shown here is derived from an EMBL/GenBank/DDBJ whole genome shotgun (WGS) entry which is preliminary data.</text>
</comment>
<protein>
    <recommendedName>
        <fullName evidence="4">tRNA_anti-like</fullName>
    </recommendedName>
</protein>
<accession>A0ABW5ZSV1</accession>
<dbReference type="RefSeq" id="WP_194508121.1">
    <property type="nucleotide sequence ID" value="NZ_JADILU010000004.1"/>
</dbReference>
<dbReference type="Pfam" id="PF12869">
    <property type="entry name" value="tRNA_anti-like"/>
    <property type="match status" value="1"/>
</dbReference>
<keyword evidence="1" id="KW-0472">Membrane</keyword>
<feature type="transmembrane region" description="Helical" evidence="1">
    <location>
        <begin position="5"/>
        <end position="23"/>
    </location>
</feature>
<keyword evidence="1" id="KW-1133">Transmembrane helix</keyword>
<gene>
    <name evidence="2" type="ORF">ACFS29_10710</name>
</gene>
<dbReference type="Proteomes" id="UP001597548">
    <property type="component" value="Unassembled WGS sequence"/>
</dbReference>
<evidence type="ECO:0000256" key="1">
    <source>
        <dbReference type="SAM" id="Phobius"/>
    </source>
</evidence>
<keyword evidence="3" id="KW-1185">Reference proteome</keyword>
<keyword evidence="1" id="KW-0812">Transmembrane</keyword>
<evidence type="ECO:0008006" key="4">
    <source>
        <dbReference type="Google" id="ProtNLM"/>
    </source>
</evidence>
<dbReference type="InterPro" id="IPR024422">
    <property type="entry name" value="Protein_unknown_function_OB"/>
</dbReference>
<dbReference type="EMBL" id="JBHUOS010000009">
    <property type="protein sequence ID" value="MFD2916110.1"/>
    <property type="molecule type" value="Genomic_DNA"/>
</dbReference>